<feature type="chain" id="PRO_5008006173" evidence="4">
    <location>
        <begin position="17"/>
        <end position="355"/>
    </location>
</feature>
<keyword evidence="2 4" id="KW-0732">Signal</keyword>
<dbReference type="SUPFAM" id="SSF52058">
    <property type="entry name" value="L domain-like"/>
    <property type="match status" value="1"/>
</dbReference>
<reference evidence="5" key="1">
    <citation type="submission" date="2015-12" db="EMBL/GenBank/DDBJ databases">
        <title>An LRR-only protein in Chinese mitten crab Eriocheir sinensis.</title>
        <authorList>
            <person name="Wang M.Q."/>
        </authorList>
    </citation>
    <scope>NUCLEOTIDE SEQUENCE</scope>
</reference>
<evidence type="ECO:0000256" key="2">
    <source>
        <dbReference type="ARBA" id="ARBA00022729"/>
    </source>
</evidence>
<evidence type="ECO:0000313" key="5">
    <source>
        <dbReference type="EMBL" id="ANG56300.1"/>
    </source>
</evidence>
<keyword evidence="3" id="KW-0677">Repeat</keyword>
<accession>A0A173DQD1</accession>
<sequence>MTLTLLLLCTATLTQAAPNESLAEPKNDFPCPDVIAISPCVCTQVGLELNLDCSRVTSDNQLAGVFKADFPFNNFSMLTIVADSDAPRINIVSLDADTFQDVSFVNIHITHTNLQFIYPTALDKSAPRLETIIVTDSFLELFPFDLVDYAPLLTDLRVFRNNLIYMSEMSSDTLRHLDVAYNPGLQYGDHTLKNLPNLQYFVANNIELDHVGENAFFENTKLVYLDLSNNKLETLYAGSLKFKSPIETIYLSDNNIHTVEVGAIEGLGNGYETKLFMQNNFVESLDQKVWEPVFNSVAGKLRTFVFDGNPFECSCNVLWLVSNSEHRRTIARGTICENTETDILDVDVDFLQANC</sequence>
<dbReference type="PANTHER" id="PTHR24364:SF18">
    <property type="entry name" value="LP06937P"/>
    <property type="match status" value="1"/>
</dbReference>
<protein>
    <submittedName>
        <fullName evidence="5">Leucine rich repeat only protein</fullName>
    </submittedName>
</protein>
<dbReference type="EMBL" id="KU301755">
    <property type="protein sequence ID" value="ANG56300.1"/>
    <property type="molecule type" value="mRNA"/>
</dbReference>
<evidence type="ECO:0000256" key="3">
    <source>
        <dbReference type="ARBA" id="ARBA00022737"/>
    </source>
</evidence>
<evidence type="ECO:0000256" key="4">
    <source>
        <dbReference type="SAM" id="SignalP"/>
    </source>
</evidence>
<dbReference type="InterPro" id="IPR032675">
    <property type="entry name" value="LRR_dom_sf"/>
</dbReference>
<keyword evidence="1" id="KW-0433">Leucine-rich repeat</keyword>
<dbReference type="Gene3D" id="3.80.10.10">
    <property type="entry name" value="Ribonuclease Inhibitor"/>
    <property type="match status" value="1"/>
</dbReference>
<name>A0A173DQD1_ERISI</name>
<feature type="signal peptide" evidence="4">
    <location>
        <begin position="1"/>
        <end position="16"/>
    </location>
</feature>
<dbReference type="OrthoDB" id="676979at2759"/>
<dbReference type="InterPro" id="IPR001611">
    <property type="entry name" value="Leu-rich_rpt"/>
</dbReference>
<dbReference type="PANTHER" id="PTHR24364">
    <property type="entry name" value="LP06937P"/>
    <property type="match status" value="1"/>
</dbReference>
<proteinExistence type="evidence at transcript level"/>
<dbReference type="InterPro" id="IPR052286">
    <property type="entry name" value="Wnt_signaling_inhibitor"/>
</dbReference>
<dbReference type="GO" id="GO:0016020">
    <property type="term" value="C:membrane"/>
    <property type="evidence" value="ECO:0007669"/>
    <property type="project" value="TreeGrafter"/>
</dbReference>
<organism evidence="5">
    <name type="scientific">Eriocheir sinensis</name>
    <name type="common">Chinese mitten crab</name>
    <dbReference type="NCBI Taxonomy" id="95602"/>
    <lineage>
        <taxon>Eukaryota</taxon>
        <taxon>Metazoa</taxon>
        <taxon>Ecdysozoa</taxon>
        <taxon>Arthropoda</taxon>
        <taxon>Crustacea</taxon>
        <taxon>Multicrustacea</taxon>
        <taxon>Malacostraca</taxon>
        <taxon>Eumalacostraca</taxon>
        <taxon>Eucarida</taxon>
        <taxon>Decapoda</taxon>
        <taxon>Pleocyemata</taxon>
        <taxon>Brachyura</taxon>
        <taxon>Eubrachyura</taxon>
        <taxon>Grapsoidea</taxon>
        <taxon>Varunidae</taxon>
        <taxon>Eriocheir</taxon>
    </lineage>
</organism>
<evidence type="ECO:0000256" key="1">
    <source>
        <dbReference type="ARBA" id="ARBA00022614"/>
    </source>
</evidence>
<dbReference type="Pfam" id="PF13855">
    <property type="entry name" value="LRR_8"/>
    <property type="match status" value="1"/>
</dbReference>
<dbReference type="AlphaFoldDB" id="A0A173DQD1"/>